<dbReference type="PROSITE" id="PS51257">
    <property type="entry name" value="PROKAR_LIPOPROTEIN"/>
    <property type="match status" value="1"/>
</dbReference>
<dbReference type="KEGG" id="tpla:ElP_07250"/>
<proteinExistence type="predicted"/>
<dbReference type="RefSeq" id="WP_145267300.1">
    <property type="nucleotide sequence ID" value="NZ_CP036426.1"/>
</dbReference>
<evidence type="ECO:0000256" key="1">
    <source>
        <dbReference type="SAM" id="MobiDB-lite"/>
    </source>
</evidence>
<sequence length="134" mass="13608">MRRASSPRRPGPAGLASALAGLALSAGCTHNHYYYGEATPAYVVPGETVIVDEVCELPTRVFSDAQVPSLGTRPSSVTPAPSDPEVVTSADSGAPRVVISRPSSGPILGGGWIARGGGSVRTEVQGGADPSLIR</sequence>
<evidence type="ECO:0000313" key="2">
    <source>
        <dbReference type="EMBL" id="QDV32885.1"/>
    </source>
</evidence>
<keyword evidence="3" id="KW-1185">Reference proteome</keyword>
<dbReference type="EMBL" id="CP036426">
    <property type="protein sequence ID" value="QDV32885.1"/>
    <property type="molecule type" value="Genomic_DNA"/>
</dbReference>
<accession>A0A518GWB8</accession>
<dbReference type="OrthoDB" id="9982645at2"/>
<dbReference type="Proteomes" id="UP000317835">
    <property type="component" value="Chromosome"/>
</dbReference>
<feature type="region of interest" description="Disordered" evidence="1">
    <location>
        <begin position="69"/>
        <end position="97"/>
    </location>
</feature>
<reference evidence="2 3" key="1">
    <citation type="submission" date="2019-02" db="EMBL/GenBank/DDBJ databases">
        <title>Deep-cultivation of Planctomycetes and their phenomic and genomic characterization uncovers novel biology.</title>
        <authorList>
            <person name="Wiegand S."/>
            <person name="Jogler M."/>
            <person name="Boedeker C."/>
            <person name="Pinto D."/>
            <person name="Vollmers J."/>
            <person name="Rivas-Marin E."/>
            <person name="Kohn T."/>
            <person name="Peeters S.H."/>
            <person name="Heuer A."/>
            <person name="Rast P."/>
            <person name="Oberbeckmann S."/>
            <person name="Bunk B."/>
            <person name="Jeske O."/>
            <person name="Meyerdierks A."/>
            <person name="Storesund J.E."/>
            <person name="Kallscheuer N."/>
            <person name="Luecker S."/>
            <person name="Lage O.M."/>
            <person name="Pohl T."/>
            <person name="Merkel B.J."/>
            <person name="Hornburger P."/>
            <person name="Mueller R.-W."/>
            <person name="Bruemmer F."/>
            <person name="Labrenz M."/>
            <person name="Spormann A.M."/>
            <person name="Op den Camp H."/>
            <person name="Overmann J."/>
            <person name="Amann R."/>
            <person name="Jetten M.S.M."/>
            <person name="Mascher T."/>
            <person name="Medema M.H."/>
            <person name="Devos D.P."/>
            <person name="Kaster A.-K."/>
            <person name="Ovreas L."/>
            <person name="Rohde M."/>
            <person name="Galperin M.Y."/>
            <person name="Jogler C."/>
        </authorList>
    </citation>
    <scope>NUCLEOTIDE SEQUENCE [LARGE SCALE GENOMIC DNA]</scope>
    <source>
        <strain evidence="2 3">ElP</strain>
    </source>
</reference>
<evidence type="ECO:0000313" key="3">
    <source>
        <dbReference type="Proteomes" id="UP000317835"/>
    </source>
</evidence>
<organism evidence="2 3">
    <name type="scientific">Tautonia plasticadhaerens</name>
    <dbReference type="NCBI Taxonomy" id="2527974"/>
    <lineage>
        <taxon>Bacteria</taxon>
        <taxon>Pseudomonadati</taxon>
        <taxon>Planctomycetota</taxon>
        <taxon>Planctomycetia</taxon>
        <taxon>Isosphaerales</taxon>
        <taxon>Isosphaeraceae</taxon>
        <taxon>Tautonia</taxon>
    </lineage>
</organism>
<protein>
    <submittedName>
        <fullName evidence="2">Uncharacterized protein</fullName>
    </submittedName>
</protein>
<gene>
    <name evidence="2" type="ORF">ElP_07250</name>
</gene>
<dbReference type="AlphaFoldDB" id="A0A518GWB8"/>
<name>A0A518GWB8_9BACT</name>